<comment type="caution">
    <text evidence="4">The sequence shown here is derived from an EMBL/GenBank/DDBJ whole genome shotgun (WGS) entry which is preliminary data.</text>
</comment>
<dbReference type="CDD" id="cd12148">
    <property type="entry name" value="fungal_TF_MHR"/>
    <property type="match status" value="1"/>
</dbReference>
<sequence length="502" mass="56348">MTLMKPKMLISNHRDAQKLWTLHVSNVEPLCKILHIPTAAKMVEEVTLRPANATKEEECLLFAIYHFAVFSMSDEECLYEFGEARSILLLRYRFALRQALVNASWLKTTDMLVLQALVLYLIASRLTSDPHTYWIMTGVAVGIAQRMGLHRDGEETELSPYDVEMRRRLFWQVIPLDGYAGQLCGTSISLPPNSWETKQPLNINDGQIWPGMTEEPVAQEGPTEMIFCLVKAQLSNLYNRTGVKMASFGPTVDLKPGAELDKIIDEVEGAIEIKYLRYCDIGNPLHFLLLGNVRSAANAVRLRSRLSRLATRTDASDHEMRDLCALADKIIETDSALYRNPSVRGFRWKIDSLFIWDALKCVLMGLSRPGFYPATTGELDAAWDKIAEVYSNHGEITEARRGAMQAIVGKATLRVWEANPPSLATASEPTFITMLRSRHQKKKADVPEPLGAGTCGNGNTGYDGMSFPLYEYFGPSAGLDFNMDDYLNTDSMNWMLWDPSSA</sequence>
<gene>
    <name evidence="4" type="ORF">PG986_012598</name>
</gene>
<organism evidence="4 5">
    <name type="scientific">Apiospora aurea</name>
    <dbReference type="NCBI Taxonomy" id="335848"/>
    <lineage>
        <taxon>Eukaryota</taxon>
        <taxon>Fungi</taxon>
        <taxon>Dikarya</taxon>
        <taxon>Ascomycota</taxon>
        <taxon>Pezizomycotina</taxon>
        <taxon>Sordariomycetes</taxon>
        <taxon>Xylariomycetidae</taxon>
        <taxon>Amphisphaeriales</taxon>
        <taxon>Apiosporaceae</taxon>
        <taxon>Apiospora</taxon>
    </lineage>
</organism>
<keyword evidence="5" id="KW-1185">Reference proteome</keyword>
<dbReference type="PANTHER" id="PTHR31001:SF85">
    <property type="entry name" value="ZN(II)2CYS6 TRANSCRIPTION FACTOR (EUROFUNG)"/>
    <property type="match status" value="1"/>
</dbReference>
<dbReference type="Pfam" id="PF04082">
    <property type="entry name" value="Fungal_trans"/>
    <property type="match status" value="1"/>
</dbReference>
<keyword evidence="2" id="KW-0539">Nucleus</keyword>
<dbReference type="GeneID" id="92081882"/>
<feature type="domain" description="Xylanolytic transcriptional activator regulatory" evidence="3">
    <location>
        <begin position="133"/>
        <end position="206"/>
    </location>
</feature>
<evidence type="ECO:0000313" key="4">
    <source>
        <dbReference type="EMBL" id="KAK7943485.1"/>
    </source>
</evidence>
<dbReference type="PANTHER" id="PTHR31001">
    <property type="entry name" value="UNCHARACTERIZED TRANSCRIPTIONAL REGULATORY PROTEIN"/>
    <property type="match status" value="1"/>
</dbReference>
<protein>
    <recommendedName>
        <fullName evidence="3">Xylanolytic transcriptional activator regulatory domain-containing protein</fullName>
    </recommendedName>
</protein>
<evidence type="ECO:0000313" key="5">
    <source>
        <dbReference type="Proteomes" id="UP001391051"/>
    </source>
</evidence>
<dbReference type="Proteomes" id="UP001391051">
    <property type="component" value="Unassembled WGS sequence"/>
</dbReference>
<comment type="subcellular location">
    <subcellularLocation>
        <location evidence="1">Nucleus</location>
    </subcellularLocation>
</comment>
<accession>A0ABR1Q0H7</accession>
<name>A0ABR1Q0H7_9PEZI</name>
<proteinExistence type="predicted"/>
<dbReference type="SMART" id="SM00906">
    <property type="entry name" value="Fungal_trans"/>
    <property type="match status" value="1"/>
</dbReference>
<evidence type="ECO:0000259" key="3">
    <source>
        <dbReference type="SMART" id="SM00906"/>
    </source>
</evidence>
<evidence type="ECO:0000256" key="1">
    <source>
        <dbReference type="ARBA" id="ARBA00004123"/>
    </source>
</evidence>
<dbReference type="RefSeq" id="XP_066695516.1">
    <property type="nucleotide sequence ID" value="XM_066848820.1"/>
</dbReference>
<dbReference type="InterPro" id="IPR050613">
    <property type="entry name" value="Sec_Metabolite_Reg"/>
</dbReference>
<evidence type="ECO:0000256" key="2">
    <source>
        <dbReference type="ARBA" id="ARBA00023242"/>
    </source>
</evidence>
<dbReference type="InterPro" id="IPR007219">
    <property type="entry name" value="XnlR_reg_dom"/>
</dbReference>
<reference evidence="4 5" key="1">
    <citation type="submission" date="2023-01" db="EMBL/GenBank/DDBJ databases">
        <title>Analysis of 21 Apiospora genomes using comparative genomics revels a genus with tremendous synthesis potential of carbohydrate active enzymes and secondary metabolites.</title>
        <authorList>
            <person name="Sorensen T."/>
        </authorList>
    </citation>
    <scope>NUCLEOTIDE SEQUENCE [LARGE SCALE GENOMIC DNA]</scope>
    <source>
        <strain evidence="4 5">CBS 24483</strain>
    </source>
</reference>
<dbReference type="EMBL" id="JAQQWE010000008">
    <property type="protein sequence ID" value="KAK7943485.1"/>
    <property type="molecule type" value="Genomic_DNA"/>
</dbReference>